<dbReference type="SUPFAM" id="SSF69118">
    <property type="entry name" value="AhpD-like"/>
    <property type="match status" value="1"/>
</dbReference>
<feature type="domain" description="Carboxymuconolactone decarboxylase-like" evidence="1">
    <location>
        <begin position="18"/>
        <end position="73"/>
    </location>
</feature>
<evidence type="ECO:0000259" key="1">
    <source>
        <dbReference type="Pfam" id="PF02627"/>
    </source>
</evidence>
<accession>A0A7H8R9J7</accession>
<gene>
    <name evidence="2" type="ORF">TRUGW13939_10258</name>
</gene>
<dbReference type="Pfam" id="PF02627">
    <property type="entry name" value="CMD"/>
    <property type="match status" value="1"/>
</dbReference>
<evidence type="ECO:0000313" key="3">
    <source>
        <dbReference type="Proteomes" id="UP000509510"/>
    </source>
</evidence>
<dbReference type="Proteomes" id="UP000509510">
    <property type="component" value="Chromosome V"/>
</dbReference>
<organism evidence="2 3">
    <name type="scientific">Talaromyces rugulosus</name>
    <name type="common">Penicillium rugulosum</name>
    <dbReference type="NCBI Taxonomy" id="121627"/>
    <lineage>
        <taxon>Eukaryota</taxon>
        <taxon>Fungi</taxon>
        <taxon>Dikarya</taxon>
        <taxon>Ascomycota</taxon>
        <taxon>Pezizomycotina</taxon>
        <taxon>Eurotiomycetes</taxon>
        <taxon>Eurotiomycetidae</taxon>
        <taxon>Eurotiales</taxon>
        <taxon>Trichocomaceae</taxon>
        <taxon>Talaromyces</taxon>
        <taxon>Talaromyces sect. Islandici</taxon>
    </lineage>
</organism>
<dbReference type="KEGG" id="trg:TRUGW13939_10258"/>
<dbReference type="InterPro" id="IPR029032">
    <property type="entry name" value="AhpD-like"/>
</dbReference>
<keyword evidence="3" id="KW-1185">Reference proteome</keyword>
<protein>
    <recommendedName>
        <fullName evidence="1">Carboxymuconolactone decarboxylase-like domain-containing protein</fullName>
    </recommendedName>
</protein>
<sequence length="155" mass="17424">MRPGLLLDLDRALLHSLEVADGWNSFFGSIRERTSLSADIRELAICRIAILNKAQFEWCQHAPLAKEAGVDEKGLRDEQNEGEGMTPEQTAVLRYTDEMTRNIAVSETTFKDLRLYFSDKEIVELTLTIGGYNCVSRFLVALDVGERNGLTNAKE</sequence>
<dbReference type="PANTHER" id="PTHR34846:SF11">
    <property type="entry name" value="4-CARBOXYMUCONOLACTONE DECARBOXYLASE FAMILY PROTEIN (AFU_ORTHOLOGUE AFUA_6G11590)"/>
    <property type="match status" value="1"/>
</dbReference>
<dbReference type="InterPro" id="IPR003779">
    <property type="entry name" value="CMD-like"/>
</dbReference>
<evidence type="ECO:0000313" key="2">
    <source>
        <dbReference type="EMBL" id="QKX63090.1"/>
    </source>
</evidence>
<dbReference type="GO" id="GO:0051920">
    <property type="term" value="F:peroxiredoxin activity"/>
    <property type="evidence" value="ECO:0007669"/>
    <property type="project" value="InterPro"/>
</dbReference>
<dbReference type="AlphaFoldDB" id="A0A7H8R9J7"/>
<proteinExistence type="predicted"/>
<dbReference type="RefSeq" id="XP_035349264.1">
    <property type="nucleotide sequence ID" value="XM_035493371.1"/>
</dbReference>
<dbReference type="PANTHER" id="PTHR34846">
    <property type="entry name" value="4-CARBOXYMUCONOLACTONE DECARBOXYLASE FAMILY PROTEIN (AFU_ORTHOLOGUE AFUA_6G11590)"/>
    <property type="match status" value="1"/>
</dbReference>
<dbReference type="GeneID" id="55997739"/>
<dbReference type="OrthoDB" id="9998495at2759"/>
<name>A0A7H8R9J7_TALRU</name>
<dbReference type="Gene3D" id="1.20.1290.10">
    <property type="entry name" value="AhpD-like"/>
    <property type="match status" value="1"/>
</dbReference>
<dbReference type="EMBL" id="CP055902">
    <property type="protein sequence ID" value="QKX63090.1"/>
    <property type="molecule type" value="Genomic_DNA"/>
</dbReference>
<reference evidence="3" key="1">
    <citation type="submission" date="2020-06" db="EMBL/GenBank/DDBJ databases">
        <title>A chromosome-scale genome assembly of Talaromyces rugulosus W13939.</title>
        <authorList>
            <person name="Wang B."/>
            <person name="Guo L."/>
            <person name="Ye K."/>
            <person name="Wang L."/>
        </authorList>
    </citation>
    <scope>NUCLEOTIDE SEQUENCE [LARGE SCALE GENOMIC DNA]</scope>
    <source>
        <strain evidence="3">W13939</strain>
    </source>
</reference>